<dbReference type="Gene3D" id="3.40.50.620">
    <property type="entry name" value="HUPs"/>
    <property type="match status" value="1"/>
</dbReference>
<dbReference type="NCBIfam" id="TIGR00125">
    <property type="entry name" value="cyt_tran_rel"/>
    <property type="match status" value="1"/>
</dbReference>
<dbReference type="KEGG" id="apai:APAC_1527"/>
<dbReference type="InterPro" id="IPR050385">
    <property type="entry name" value="Archaeal_FAD_synthase"/>
</dbReference>
<organism evidence="3 4">
    <name type="scientific">Malaciobacter pacificus</name>
    <dbReference type="NCBI Taxonomy" id="1080223"/>
    <lineage>
        <taxon>Bacteria</taxon>
        <taxon>Pseudomonadati</taxon>
        <taxon>Campylobacterota</taxon>
        <taxon>Epsilonproteobacteria</taxon>
        <taxon>Campylobacterales</taxon>
        <taxon>Arcobacteraceae</taxon>
        <taxon>Malaciobacter</taxon>
    </lineage>
</organism>
<dbReference type="AlphaFoldDB" id="A0A5C2HAT2"/>
<dbReference type="GO" id="GO:0016779">
    <property type="term" value="F:nucleotidyltransferase activity"/>
    <property type="evidence" value="ECO:0007669"/>
    <property type="project" value="UniProtKB-KW"/>
</dbReference>
<keyword evidence="4" id="KW-1185">Reference proteome</keyword>
<keyword evidence="2 3" id="KW-0548">Nucleotidyltransferase</keyword>
<dbReference type="OrthoDB" id="9771433at2"/>
<evidence type="ECO:0000256" key="1">
    <source>
        <dbReference type="ARBA" id="ARBA00022679"/>
    </source>
</evidence>
<proteinExistence type="predicted"/>
<reference evidence="3" key="1">
    <citation type="submission" date="2019-09" db="EMBL/GenBank/DDBJ databases">
        <title>Complete genome sequencing of four Arcobacter species reveals a diverse suite of mobile elements.</title>
        <authorList>
            <person name="Miller W.G."/>
            <person name="Yee E."/>
            <person name="Bono J.L."/>
        </authorList>
    </citation>
    <scope>NUCLEOTIDE SEQUENCE [LARGE SCALE GENOMIC DNA]</scope>
    <source>
        <strain evidence="3">LMG 26638</strain>
    </source>
</reference>
<dbReference type="InterPro" id="IPR004821">
    <property type="entry name" value="Cyt_trans-like"/>
</dbReference>
<dbReference type="PANTHER" id="PTHR43793:SF1">
    <property type="entry name" value="FAD SYNTHASE"/>
    <property type="match status" value="1"/>
</dbReference>
<dbReference type="SUPFAM" id="SSF52374">
    <property type="entry name" value="Nucleotidylyl transferase"/>
    <property type="match status" value="1"/>
</dbReference>
<dbReference type="PANTHER" id="PTHR43793">
    <property type="entry name" value="FAD SYNTHASE"/>
    <property type="match status" value="1"/>
</dbReference>
<dbReference type="RefSeq" id="WP_130233565.1">
    <property type="nucleotide sequence ID" value="NZ_BMEF01000007.1"/>
</dbReference>
<protein>
    <submittedName>
        <fullName evidence="3">Glycerol-3-phosphate cytidylyltransferase</fullName>
    </submittedName>
</protein>
<dbReference type="InterPro" id="IPR014729">
    <property type="entry name" value="Rossmann-like_a/b/a_fold"/>
</dbReference>
<dbReference type="Proteomes" id="UP000322726">
    <property type="component" value="Chromosome"/>
</dbReference>
<name>A0A5C2HAT2_9BACT</name>
<gene>
    <name evidence="3" type="ORF">APAC_1527</name>
</gene>
<evidence type="ECO:0000313" key="4">
    <source>
        <dbReference type="Proteomes" id="UP000322726"/>
    </source>
</evidence>
<keyword evidence="1 3" id="KW-0808">Transferase</keyword>
<accession>A0A5C2HAT2</accession>
<evidence type="ECO:0000256" key="2">
    <source>
        <dbReference type="ARBA" id="ARBA00022695"/>
    </source>
</evidence>
<evidence type="ECO:0000313" key="3">
    <source>
        <dbReference type="EMBL" id="QEP34635.1"/>
    </source>
</evidence>
<sequence length="130" mass="15312">MKRILTFGTFDIFHYGHLKILERAAKYADELIVGVSSDDLNFRKKGRKPLYSQEERMRIVKSLNFVTDVFLEESLELKRDYLLFYQADCLIMGCDWTGKFDEFSDICKVLYLPRTPDISTTELIQKIKLL</sequence>
<reference evidence="3" key="2">
    <citation type="submission" date="2019-09" db="EMBL/GenBank/DDBJ databases">
        <title>Taxonomic note: a critical rebuttal of the proposed division of the genus Arcobacter into six genera, emended descriptions of Arcobacter anaerophilus and the genus Arcobacter, and an assessment of genus-level boundaries for Epsilonproteobacteria using in silico genomic comparator tools.</title>
        <authorList>
            <person name="On S.L.W."/>
            <person name="Miller W.G."/>
            <person name="Biggs P."/>
            <person name="Cornelius A."/>
            <person name="Vandamme P."/>
        </authorList>
    </citation>
    <scope>NUCLEOTIDE SEQUENCE [LARGE SCALE GENOMIC DNA]</scope>
    <source>
        <strain evidence="3">LMG 26638</strain>
    </source>
</reference>
<dbReference type="EMBL" id="CP035928">
    <property type="protein sequence ID" value="QEP34635.1"/>
    <property type="molecule type" value="Genomic_DNA"/>
</dbReference>
<dbReference type="Pfam" id="PF01467">
    <property type="entry name" value="CTP_transf_like"/>
    <property type="match status" value="1"/>
</dbReference>